<feature type="signal peptide" evidence="1">
    <location>
        <begin position="1"/>
        <end position="21"/>
    </location>
</feature>
<dbReference type="Proteomes" id="UP000582659">
    <property type="component" value="Unassembled WGS sequence"/>
</dbReference>
<feature type="chain" id="PRO_5035360335" evidence="1">
    <location>
        <begin position="22"/>
        <end position="165"/>
    </location>
</feature>
<evidence type="ECO:0000313" key="5">
    <source>
        <dbReference type="Proteomes" id="UP000659654"/>
    </source>
</evidence>
<dbReference type="EMBL" id="CAJFDI010000002">
    <property type="protein sequence ID" value="CAD5216804.1"/>
    <property type="molecule type" value="Genomic_DNA"/>
</dbReference>
<dbReference type="InterPro" id="IPR036341">
    <property type="entry name" value="Her-1_sf"/>
</dbReference>
<gene>
    <name evidence="2" type="ORF">BXYJ_LOCUS4718</name>
</gene>
<evidence type="ECO:0000313" key="3">
    <source>
        <dbReference type="EMBL" id="CAG9100164.1"/>
    </source>
</evidence>
<keyword evidence="1" id="KW-0732">Signal</keyword>
<dbReference type="SUPFAM" id="SSF110014">
    <property type="entry name" value="Her-1"/>
    <property type="match status" value="1"/>
</dbReference>
<dbReference type="InterPro" id="IPR015313">
    <property type="entry name" value="Her-1"/>
</dbReference>
<sequence length="165" mass="18696">MKLLRCGSIWVWPVLATVVTAMPTYSNDLLEASDVCCPYGNVQCCKNAIINYKPIQCSSDPNENKRVVSCFRRIVSERPLNQSLSCCDSVYQHGSNCHAKCVEVEMTPSLQLDERLHRLKFCEIGRSNTCIKKCQHVLPEVGEFDSSLYLSACKTRSHEEELPFE</sequence>
<dbReference type="Proteomes" id="UP000095284">
    <property type="component" value="Unplaced"/>
</dbReference>
<dbReference type="SMR" id="A0A1I7SX45"/>
<protein>
    <submittedName>
        <fullName evidence="2">(pine wood nematode) hypothetical protein</fullName>
    </submittedName>
</protein>
<accession>A0A1I7SX45</accession>
<dbReference type="Proteomes" id="UP000659654">
    <property type="component" value="Unassembled WGS sequence"/>
</dbReference>
<dbReference type="WBParaSite" id="BXY_1762800.1">
    <property type="protein sequence ID" value="BXY_1762800.1"/>
    <property type="gene ID" value="BXY_1762800"/>
</dbReference>
<evidence type="ECO:0000256" key="1">
    <source>
        <dbReference type="SAM" id="SignalP"/>
    </source>
</evidence>
<dbReference type="AlphaFoldDB" id="A0A1I7SX45"/>
<dbReference type="EMBL" id="CAJFCV020000002">
    <property type="protein sequence ID" value="CAG9100164.1"/>
    <property type="molecule type" value="Genomic_DNA"/>
</dbReference>
<evidence type="ECO:0000313" key="6">
    <source>
        <dbReference type="WBParaSite" id="BXY_1762800.1"/>
    </source>
</evidence>
<evidence type="ECO:0000313" key="2">
    <source>
        <dbReference type="EMBL" id="CAD5216804.1"/>
    </source>
</evidence>
<name>A0A1I7SX45_BURXY</name>
<organism evidence="4 6">
    <name type="scientific">Bursaphelenchus xylophilus</name>
    <name type="common">Pinewood nematode worm</name>
    <name type="synonym">Aphelenchoides xylophilus</name>
    <dbReference type="NCBI Taxonomy" id="6326"/>
    <lineage>
        <taxon>Eukaryota</taxon>
        <taxon>Metazoa</taxon>
        <taxon>Ecdysozoa</taxon>
        <taxon>Nematoda</taxon>
        <taxon>Chromadorea</taxon>
        <taxon>Rhabditida</taxon>
        <taxon>Tylenchina</taxon>
        <taxon>Tylenchomorpha</taxon>
        <taxon>Aphelenchoidea</taxon>
        <taxon>Aphelenchoididae</taxon>
        <taxon>Bursaphelenchus</taxon>
    </lineage>
</organism>
<keyword evidence="5" id="KW-1185">Reference proteome</keyword>
<dbReference type="Pfam" id="PF09232">
    <property type="entry name" value="Caenor_Her-1"/>
    <property type="match status" value="1"/>
</dbReference>
<reference evidence="3" key="2">
    <citation type="submission" date="2020-08" db="EMBL/GenBank/DDBJ databases">
        <authorList>
            <person name="Kikuchi T."/>
        </authorList>
    </citation>
    <scope>NUCLEOTIDE SEQUENCE</scope>
    <source>
        <strain evidence="2">Ka4C1</strain>
    </source>
</reference>
<evidence type="ECO:0000313" key="4">
    <source>
        <dbReference type="Proteomes" id="UP000095284"/>
    </source>
</evidence>
<proteinExistence type="predicted"/>
<reference evidence="6" key="1">
    <citation type="submission" date="2016-11" db="UniProtKB">
        <authorList>
            <consortium name="WormBaseParasite"/>
        </authorList>
    </citation>
    <scope>IDENTIFICATION</scope>
</reference>